<accession>A0A5S3P980</accession>
<keyword evidence="3 6" id="KW-0413">Isomerase</keyword>
<dbReference type="Pfam" id="PF00160">
    <property type="entry name" value="Pro_isomerase"/>
    <property type="match status" value="1"/>
</dbReference>
<feature type="chain" id="PRO_5024372777" description="peptidylprolyl isomerase" evidence="4">
    <location>
        <begin position="21"/>
        <end position="211"/>
    </location>
</feature>
<dbReference type="EMBL" id="VCAO01000001">
    <property type="protein sequence ID" value="TMM50069.1"/>
    <property type="molecule type" value="Genomic_DNA"/>
</dbReference>
<dbReference type="SUPFAM" id="SSF50891">
    <property type="entry name" value="Cyclophilin-like"/>
    <property type="match status" value="1"/>
</dbReference>
<evidence type="ECO:0000259" key="5">
    <source>
        <dbReference type="PROSITE" id="PS50072"/>
    </source>
</evidence>
<name>A0A5S3P980_9SPHN</name>
<evidence type="ECO:0000256" key="1">
    <source>
        <dbReference type="ARBA" id="ARBA00013194"/>
    </source>
</evidence>
<evidence type="ECO:0000256" key="3">
    <source>
        <dbReference type="ARBA" id="ARBA00023235"/>
    </source>
</evidence>
<organism evidence="6 7">
    <name type="scientific">Qipengyuania marisflavi</name>
    <dbReference type="NCBI Taxonomy" id="2486356"/>
    <lineage>
        <taxon>Bacteria</taxon>
        <taxon>Pseudomonadati</taxon>
        <taxon>Pseudomonadota</taxon>
        <taxon>Alphaproteobacteria</taxon>
        <taxon>Sphingomonadales</taxon>
        <taxon>Erythrobacteraceae</taxon>
        <taxon>Qipengyuania</taxon>
    </lineage>
</organism>
<dbReference type="InterPro" id="IPR044665">
    <property type="entry name" value="E_coli_cyclophilin_A-like"/>
</dbReference>
<dbReference type="InterPro" id="IPR029000">
    <property type="entry name" value="Cyclophilin-like_dom_sf"/>
</dbReference>
<comment type="caution">
    <text evidence="6">The sequence shown here is derived from an EMBL/GenBank/DDBJ whole genome shotgun (WGS) entry which is preliminary data.</text>
</comment>
<keyword evidence="2" id="KW-0697">Rotamase</keyword>
<dbReference type="RefSeq" id="WP_138615630.1">
    <property type="nucleotide sequence ID" value="NZ_VCAO01000001.1"/>
</dbReference>
<sequence>MTSFARFVALLALFFTAPLAAHDDAAPLPQVVLETSLGAITITLEAERAPITAANFLRYVDDGRFDGTVFYRAMRLDFGEQPNGLVQAGTQYDPDRILPPIAHEPTTLTGLSHTRGAVSMAMDLPGSSTGDFSIMVQDQPALDANPEAEEQVWRDGYAVFGFVTEGMAVIEAIHAAPTDPDKGEGWMKGQMLADPVTIISARRVEASATSD</sequence>
<keyword evidence="4" id="KW-0732">Signal</keyword>
<evidence type="ECO:0000256" key="4">
    <source>
        <dbReference type="SAM" id="SignalP"/>
    </source>
</evidence>
<dbReference type="PANTHER" id="PTHR43246">
    <property type="entry name" value="PEPTIDYL-PROLYL CIS-TRANS ISOMERASE CYP38, CHLOROPLASTIC"/>
    <property type="match status" value="1"/>
</dbReference>
<evidence type="ECO:0000256" key="2">
    <source>
        <dbReference type="ARBA" id="ARBA00023110"/>
    </source>
</evidence>
<proteinExistence type="predicted"/>
<gene>
    <name evidence="6" type="ORF">FEV51_02410</name>
</gene>
<protein>
    <recommendedName>
        <fullName evidence="1">peptidylprolyl isomerase</fullName>
        <ecNumber evidence="1">5.2.1.8</ecNumber>
    </recommendedName>
</protein>
<dbReference type="EC" id="5.2.1.8" evidence="1"/>
<feature type="domain" description="PPIase cyclophilin-type" evidence="5">
    <location>
        <begin position="27"/>
        <end position="203"/>
    </location>
</feature>
<keyword evidence="7" id="KW-1185">Reference proteome</keyword>
<dbReference type="AlphaFoldDB" id="A0A5S3P980"/>
<dbReference type="PROSITE" id="PS50072">
    <property type="entry name" value="CSA_PPIASE_2"/>
    <property type="match status" value="1"/>
</dbReference>
<dbReference type="InterPro" id="IPR002130">
    <property type="entry name" value="Cyclophilin-type_PPIase_dom"/>
</dbReference>
<dbReference type="Gene3D" id="2.40.100.10">
    <property type="entry name" value="Cyclophilin-like"/>
    <property type="match status" value="1"/>
</dbReference>
<evidence type="ECO:0000313" key="6">
    <source>
        <dbReference type="EMBL" id="TMM50069.1"/>
    </source>
</evidence>
<dbReference type="GO" id="GO:0003755">
    <property type="term" value="F:peptidyl-prolyl cis-trans isomerase activity"/>
    <property type="evidence" value="ECO:0007669"/>
    <property type="project" value="UniProtKB-KW"/>
</dbReference>
<dbReference type="OrthoDB" id="9807797at2"/>
<feature type="signal peptide" evidence="4">
    <location>
        <begin position="1"/>
        <end position="20"/>
    </location>
</feature>
<evidence type="ECO:0000313" key="7">
    <source>
        <dbReference type="Proteomes" id="UP000309668"/>
    </source>
</evidence>
<reference evidence="6 7" key="1">
    <citation type="submission" date="2019-05" db="EMBL/GenBank/DDBJ databases">
        <title>Erythrobacter marisflavi sp. nov., isolated from isolated from water of an estuary environment.</title>
        <authorList>
            <person name="Yoon J.-H."/>
        </authorList>
    </citation>
    <scope>NUCLEOTIDE SEQUENCE [LARGE SCALE GENOMIC DNA]</scope>
    <source>
        <strain evidence="6 7">KEM-5</strain>
    </source>
</reference>
<dbReference type="Proteomes" id="UP000309668">
    <property type="component" value="Unassembled WGS sequence"/>
</dbReference>